<feature type="domain" description="GGDEF" evidence="2">
    <location>
        <begin position="218"/>
        <end position="348"/>
    </location>
</feature>
<evidence type="ECO:0000256" key="1">
    <source>
        <dbReference type="ARBA" id="ARBA00012528"/>
    </source>
</evidence>
<dbReference type="SMART" id="SM00267">
    <property type="entry name" value="GGDEF"/>
    <property type="match status" value="1"/>
</dbReference>
<dbReference type="PROSITE" id="PS50887">
    <property type="entry name" value="GGDEF"/>
    <property type="match status" value="1"/>
</dbReference>
<dbReference type="EC" id="2.7.7.65" evidence="1"/>
<organism evidence="3 4">
    <name type="scientific">Acidovorax kalamii</name>
    <dbReference type="NCBI Taxonomy" id="2004485"/>
    <lineage>
        <taxon>Bacteria</taxon>
        <taxon>Pseudomonadati</taxon>
        <taxon>Pseudomonadota</taxon>
        <taxon>Betaproteobacteria</taxon>
        <taxon>Burkholderiales</taxon>
        <taxon>Comamonadaceae</taxon>
        <taxon>Acidovorax</taxon>
    </lineage>
</organism>
<dbReference type="EMBL" id="NOIG01000008">
    <property type="protein sequence ID" value="OYD50020.1"/>
    <property type="molecule type" value="Genomic_DNA"/>
</dbReference>
<dbReference type="AlphaFoldDB" id="A0A235ELZ3"/>
<comment type="caution">
    <text evidence="3">The sequence shown here is derived from an EMBL/GenBank/DDBJ whole genome shotgun (WGS) entry which is preliminary data.</text>
</comment>
<sequence>MAATSSLEALVDDTERLQALQRYGILDTPMEPAYDELADIAGHVCEAPVALVSFVDRDRQWFKSAQGLPNRETPLDQSVCRYALRQPNVFIVPDLAQDVRFAHYGIVTQKHPLRFYAGAPLITPDGYALGTLCVLDHRPRQLSPRAQELLSALARQVVRLLELHRANDRQGQMLAELDAARQQMAVLAHTDVLTGLANRRSFTERLRQEQALLQRGNEPACLLMMDLDHFKRINDVHGHHVGDQALQLFADLCRSVFRAADVVGRWGGEEFLALLPATGVEQAQAVAQRVHVALAQQPLPGIEPPQQLSVSMGLTLFDPLRPLDVTLRLLDSALYTAKREGRSRTVVV</sequence>
<proteinExistence type="predicted"/>
<evidence type="ECO:0000313" key="3">
    <source>
        <dbReference type="EMBL" id="OYD50020.1"/>
    </source>
</evidence>
<dbReference type="GO" id="GO:1902201">
    <property type="term" value="P:negative regulation of bacterial-type flagellum-dependent cell motility"/>
    <property type="evidence" value="ECO:0007669"/>
    <property type="project" value="TreeGrafter"/>
</dbReference>
<dbReference type="SUPFAM" id="SSF55781">
    <property type="entry name" value="GAF domain-like"/>
    <property type="match status" value="1"/>
</dbReference>
<dbReference type="PANTHER" id="PTHR45138">
    <property type="entry name" value="REGULATORY COMPONENTS OF SENSORY TRANSDUCTION SYSTEM"/>
    <property type="match status" value="1"/>
</dbReference>
<accession>A0A235ELZ3</accession>
<dbReference type="Gene3D" id="3.30.450.40">
    <property type="match status" value="1"/>
</dbReference>
<evidence type="ECO:0000259" key="2">
    <source>
        <dbReference type="PROSITE" id="PS50887"/>
    </source>
</evidence>
<dbReference type="FunFam" id="3.30.70.270:FF:000001">
    <property type="entry name" value="Diguanylate cyclase domain protein"/>
    <property type="match status" value="1"/>
</dbReference>
<dbReference type="SUPFAM" id="SSF55073">
    <property type="entry name" value="Nucleotide cyclase"/>
    <property type="match status" value="1"/>
</dbReference>
<dbReference type="NCBIfam" id="TIGR00254">
    <property type="entry name" value="GGDEF"/>
    <property type="match status" value="1"/>
</dbReference>
<reference evidence="3 4" key="1">
    <citation type="submission" date="2017-07" db="EMBL/GenBank/DDBJ databases">
        <title>Acidovorax KNDSW TSA 6 genome sequence and assembly.</title>
        <authorList>
            <person name="Mayilraj S."/>
        </authorList>
    </citation>
    <scope>NUCLEOTIDE SEQUENCE [LARGE SCALE GENOMIC DNA]</scope>
    <source>
        <strain evidence="3 4">KNDSW-TSA6</strain>
    </source>
</reference>
<dbReference type="InterPro" id="IPR000160">
    <property type="entry name" value="GGDEF_dom"/>
</dbReference>
<evidence type="ECO:0000313" key="4">
    <source>
        <dbReference type="Proteomes" id="UP000215441"/>
    </source>
</evidence>
<dbReference type="OrthoDB" id="9803824at2"/>
<dbReference type="InterPro" id="IPR029787">
    <property type="entry name" value="Nucleotide_cyclase"/>
</dbReference>
<dbReference type="InterPro" id="IPR043128">
    <property type="entry name" value="Rev_trsase/Diguanyl_cyclase"/>
</dbReference>
<dbReference type="InterPro" id="IPR050469">
    <property type="entry name" value="Diguanylate_Cyclase"/>
</dbReference>
<dbReference type="GO" id="GO:0005886">
    <property type="term" value="C:plasma membrane"/>
    <property type="evidence" value="ECO:0007669"/>
    <property type="project" value="TreeGrafter"/>
</dbReference>
<dbReference type="RefSeq" id="WP_094290173.1">
    <property type="nucleotide sequence ID" value="NZ_NOIG01000008.1"/>
</dbReference>
<name>A0A235ELZ3_9BURK</name>
<dbReference type="Pfam" id="PF00990">
    <property type="entry name" value="GGDEF"/>
    <property type="match status" value="1"/>
</dbReference>
<protein>
    <recommendedName>
        <fullName evidence="1">diguanylate cyclase</fullName>
        <ecNumber evidence="1">2.7.7.65</ecNumber>
    </recommendedName>
</protein>
<dbReference type="GO" id="GO:0052621">
    <property type="term" value="F:diguanylate cyclase activity"/>
    <property type="evidence" value="ECO:0007669"/>
    <property type="project" value="UniProtKB-EC"/>
</dbReference>
<dbReference type="Proteomes" id="UP000215441">
    <property type="component" value="Unassembled WGS sequence"/>
</dbReference>
<dbReference type="InterPro" id="IPR029016">
    <property type="entry name" value="GAF-like_dom_sf"/>
</dbReference>
<dbReference type="SMART" id="SM00065">
    <property type="entry name" value="GAF"/>
    <property type="match status" value="1"/>
</dbReference>
<gene>
    <name evidence="3" type="ORF">CBY09_13870</name>
</gene>
<keyword evidence="4" id="KW-1185">Reference proteome</keyword>
<dbReference type="GO" id="GO:0043709">
    <property type="term" value="P:cell adhesion involved in single-species biofilm formation"/>
    <property type="evidence" value="ECO:0007669"/>
    <property type="project" value="TreeGrafter"/>
</dbReference>
<dbReference type="PANTHER" id="PTHR45138:SF24">
    <property type="entry name" value="DIGUANYLATE CYCLASE DGCC-RELATED"/>
    <property type="match status" value="1"/>
</dbReference>
<dbReference type="Gene3D" id="3.30.70.270">
    <property type="match status" value="1"/>
</dbReference>
<dbReference type="Pfam" id="PF01590">
    <property type="entry name" value="GAF"/>
    <property type="match status" value="1"/>
</dbReference>
<dbReference type="InterPro" id="IPR003018">
    <property type="entry name" value="GAF"/>
</dbReference>
<dbReference type="CDD" id="cd01949">
    <property type="entry name" value="GGDEF"/>
    <property type="match status" value="1"/>
</dbReference>